<accession>A0A2P1JRC8</accession>
<organism evidence="1 2">
    <name type="scientific">Mycobacterium phage MooMoo</name>
    <dbReference type="NCBI Taxonomy" id="2108127"/>
    <lineage>
        <taxon>Viruses</taxon>
        <taxon>Duplodnaviria</taxon>
        <taxon>Heunggongvirae</taxon>
        <taxon>Uroviricota</taxon>
        <taxon>Caudoviricetes</taxon>
        <taxon>Gracegardnervirinae</taxon>
        <taxon>Moomoovirus</taxon>
        <taxon>Moomoovirus moomoo</taxon>
    </lineage>
</organism>
<protein>
    <submittedName>
        <fullName evidence="1">Uncharacterized protein</fullName>
    </submittedName>
</protein>
<sequence length="39" mass="4775">MKITRCSTCNKVYEYPDPKHDRTLRHRIWYVITACFWAA</sequence>
<dbReference type="GeneID" id="60335275"/>
<name>A0A2P1JRC8_9CAUD</name>
<proteinExistence type="predicted"/>
<dbReference type="RefSeq" id="YP_009963691.1">
    <property type="nucleotide sequence ID" value="NC_051721.1"/>
</dbReference>
<evidence type="ECO:0000313" key="1">
    <source>
        <dbReference type="EMBL" id="AVO21695.1"/>
    </source>
</evidence>
<reference evidence="2" key="1">
    <citation type="submission" date="2018-02" db="EMBL/GenBank/DDBJ databases">
        <authorList>
            <person name="Cohen D.B."/>
            <person name="Kent A.D."/>
        </authorList>
    </citation>
    <scope>NUCLEOTIDE SEQUENCE [LARGE SCALE GENOMIC DNA]</scope>
</reference>
<keyword evidence="2" id="KW-1185">Reference proteome</keyword>
<dbReference type="Proteomes" id="UP000241634">
    <property type="component" value="Segment"/>
</dbReference>
<dbReference type="EMBL" id="MH001449">
    <property type="protein sequence ID" value="AVO21695.1"/>
    <property type="molecule type" value="Genomic_DNA"/>
</dbReference>
<gene>
    <name evidence="1" type="primary">90</name>
    <name evidence="1" type="ORF">SEA_MOOMOO_90</name>
</gene>
<dbReference type="KEGG" id="vg:60335275"/>
<evidence type="ECO:0000313" key="2">
    <source>
        <dbReference type="Proteomes" id="UP000241634"/>
    </source>
</evidence>